<evidence type="ECO:0008006" key="3">
    <source>
        <dbReference type="Google" id="ProtNLM"/>
    </source>
</evidence>
<sequence>MSLPDQWARPFNTPIESGLRLLFALDEANGEAFDLQRLVSYDYLLVHSGDVKGGPPSLHPAVPFRGGELLVKRELVLAGLDAMFAKELLEKEFEPSGICYRATALTRAFLKLLASNYASSLRARAAWVVRHFATYTDEMLESYMTENIGRWGAEFDRLTIIKELEL</sequence>
<organism evidence="1 2">
    <name type="scientific">Azospirillum griseum</name>
    <dbReference type="NCBI Taxonomy" id="2496639"/>
    <lineage>
        <taxon>Bacteria</taxon>
        <taxon>Pseudomonadati</taxon>
        <taxon>Pseudomonadota</taxon>
        <taxon>Alphaproteobacteria</taxon>
        <taxon>Rhodospirillales</taxon>
        <taxon>Azospirillaceae</taxon>
        <taxon>Azospirillum</taxon>
    </lineage>
</organism>
<dbReference type="RefSeq" id="WP_126614903.1">
    <property type="nucleotide sequence ID" value="NZ_JBHUCY010000077.1"/>
</dbReference>
<accession>A0A431VH81</accession>
<evidence type="ECO:0000313" key="2">
    <source>
        <dbReference type="Proteomes" id="UP000277007"/>
    </source>
</evidence>
<dbReference type="OrthoDB" id="8662245at2"/>
<name>A0A431VH81_9PROT</name>
<dbReference type="AlphaFoldDB" id="A0A431VH81"/>
<dbReference type="Pfam" id="PF20288">
    <property type="entry name" value="MC2"/>
    <property type="match status" value="1"/>
</dbReference>
<comment type="caution">
    <text evidence="1">The sequence shown here is derived from an EMBL/GenBank/DDBJ whole genome shotgun (WGS) entry which is preliminary data.</text>
</comment>
<proteinExistence type="predicted"/>
<protein>
    <recommendedName>
        <fullName evidence="3">Threonine transporter</fullName>
    </recommendedName>
</protein>
<evidence type="ECO:0000313" key="1">
    <source>
        <dbReference type="EMBL" id="RTR20553.1"/>
    </source>
</evidence>
<reference evidence="1 2" key="1">
    <citation type="submission" date="2018-12" db="EMBL/GenBank/DDBJ databases">
        <authorList>
            <person name="Yang Y."/>
        </authorList>
    </citation>
    <scope>NUCLEOTIDE SEQUENCE [LARGE SCALE GENOMIC DNA]</scope>
    <source>
        <strain evidence="1 2">L-25-5w-1</strain>
    </source>
</reference>
<dbReference type="EMBL" id="RXMA01000008">
    <property type="protein sequence ID" value="RTR20553.1"/>
    <property type="molecule type" value="Genomic_DNA"/>
</dbReference>
<dbReference type="InterPro" id="IPR046904">
    <property type="entry name" value="ABC-3C_MC2"/>
</dbReference>
<dbReference type="Proteomes" id="UP000277007">
    <property type="component" value="Unassembled WGS sequence"/>
</dbReference>
<keyword evidence="2" id="KW-1185">Reference proteome</keyword>
<gene>
    <name evidence="1" type="ORF">EJ903_10540</name>
</gene>